<sequence>MEIILKKNRGLICFFSLMFLVSCSDNLVFTEYKTLKNSTWKSNEKLTFNFTVKDTIQPKNLFIHVRNNKDYAFSNLYLITSLNFANGTKIVDTLQYEMTDEYGAFLGKGFSNIKENKLFYKEAKIFPTKGEYQFIIYHAMRKQGEIEPISTLKGIQDVGFSIEN</sequence>
<comment type="caution">
    <text evidence="1">The sequence shown here is derived from an EMBL/GenBank/DDBJ whole genome shotgun (WGS) entry which is preliminary data.</text>
</comment>
<accession>A0ABV8R6P3</accession>
<keyword evidence="1" id="KW-0449">Lipoprotein</keyword>
<dbReference type="NCBIfam" id="TIGR03511">
    <property type="entry name" value="GldH_lipo"/>
    <property type="match status" value="1"/>
</dbReference>
<dbReference type="InterPro" id="IPR020018">
    <property type="entry name" value="Motility-assoc_lipoprot_GldH"/>
</dbReference>
<dbReference type="PROSITE" id="PS51257">
    <property type="entry name" value="PROKAR_LIPOPROTEIN"/>
    <property type="match status" value="1"/>
</dbReference>
<protein>
    <submittedName>
        <fullName evidence="1">Gliding motility lipoprotein GldH</fullName>
    </submittedName>
</protein>
<dbReference type="EMBL" id="JBHSCY010000001">
    <property type="protein sequence ID" value="MFC4268161.1"/>
    <property type="molecule type" value="Genomic_DNA"/>
</dbReference>
<keyword evidence="2" id="KW-1185">Reference proteome</keyword>
<organism evidence="1 2">
    <name type="scientific">Polaribacter marinivivus</name>
    <dbReference type="NCBI Taxonomy" id="1524260"/>
    <lineage>
        <taxon>Bacteria</taxon>
        <taxon>Pseudomonadati</taxon>
        <taxon>Bacteroidota</taxon>
        <taxon>Flavobacteriia</taxon>
        <taxon>Flavobacteriales</taxon>
        <taxon>Flavobacteriaceae</taxon>
    </lineage>
</organism>
<evidence type="ECO:0000313" key="2">
    <source>
        <dbReference type="Proteomes" id="UP001595826"/>
    </source>
</evidence>
<name>A0ABV8R6P3_9FLAO</name>
<gene>
    <name evidence="1" type="ORF">ACFOWD_04520</name>
</gene>
<dbReference type="Pfam" id="PF14109">
    <property type="entry name" value="GldH_lipo"/>
    <property type="match status" value="1"/>
</dbReference>
<dbReference type="Proteomes" id="UP001595826">
    <property type="component" value="Unassembled WGS sequence"/>
</dbReference>
<dbReference type="RefSeq" id="WP_377408475.1">
    <property type="nucleotide sequence ID" value="NZ_JBHSCY010000001.1"/>
</dbReference>
<proteinExistence type="predicted"/>
<reference evidence="2" key="1">
    <citation type="journal article" date="2019" name="Int. J. Syst. Evol. Microbiol.">
        <title>The Global Catalogue of Microorganisms (GCM) 10K type strain sequencing project: providing services to taxonomists for standard genome sequencing and annotation.</title>
        <authorList>
            <consortium name="The Broad Institute Genomics Platform"/>
            <consortium name="The Broad Institute Genome Sequencing Center for Infectious Disease"/>
            <person name="Wu L."/>
            <person name="Ma J."/>
        </authorList>
    </citation>
    <scope>NUCLEOTIDE SEQUENCE [LARGE SCALE GENOMIC DNA]</scope>
    <source>
        <strain evidence="2">CECT 8655</strain>
    </source>
</reference>
<evidence type="ECO:0000313" key="1">
    <source>
        <dbReference type="EMBL" id="MFC4268161.1"/>
    </source>
</evidence>